<reference evidence="1 2" key="1">
    <citation type="submission" date="2023-07" db="EMBL/GenBank/DDBJ databases">
        <title>Genomic Encyclopedia of Type Strains, Phase IV (KMG-IV): sequencing the most valuable type-strain genomes for metagenomic binning, comparative biology and taxonomic classification.</title>
        <authorList>
            <person name="Goeker M."/>
        </authorList>
    </citation>
    <scope>NUCLEOTIDE SEQUENCE [LARGE SCALE GENOMIC DNA]</scope>
    <source>
        <strain evidence="1 2">DSM 29005</strain>
    </source>
</reference>
<organism evidence="1 2">
    <name type="scientific">Metabacillus malikii</name>
    <dbReference type="NCBI Taxonomy" id="1504265"/>
    <lineage>
        <taxon>Bacteria</taxon>
        <taxon>Bacillati</taxon>
        <taxon>Bacillota</taxon>
        <taxon>Bacilli</taxon>
        <taxon>Bacillales</taxon>
        <taxon>Bacillaceae</taxon>
        <taxon>Metabacillus</taxon>
    </lineage>
</organism>
<name>A0ABT9ZMD4_9BACI</name>
<dbReference type="Proteomes" id="UP001234495">
    <property type="component" value="Unassembled WGS sequence"/>
</dbReference>
<comment type="caution">
    <text evidence="1">The sequence shown here is derived from an EMBL/GenBank/DDBJ whole genome shotgun (WGS) entry which is preliminary data.</text>
</comment>
<keyword evidence="2" id="KW-1185">Reference proteome</keyword>
<gene>
    <name evidence="1" type="ORF">J2S19_004803</name>
</gene>
<sequence>MKLIQVTKNNNIPLGMTFENAIVLGGTGIVE</sequence>
<evidence type="ECO:0000313" key="1">
    <source>
        <dbReference type="EMBL" id="MDQ0233456.1"/>
    </source>
</evidence>
<dbReference type="EMBL" id="JAUSUD010000041">
    <property type="protein sequence ID" value="MDQ0233456.1"/>
    <property type="molecule type" value="Genomic_DNA"/>
</dbReference>
<protein>
    <submittedName>
        <fullName evidence="1">Uncharacterized protein</fullName>
    </submittedName>
</protein>
<proteinExistence type="predicted"/>
<evidence type="ECO:0000313" key="2">
    <source>
        <dbReference type="Proteomes" id="UP001234495"/>
    </source>
</evidence>
<accession>A0ABT9ZMD4</accession>